<protein>
    <submittedName>
        <fullName evidence="1">Uncharacterized protein</fullName>
    </submittedName>
</protein>
<proteinExistence type="predicted"/>
<dbReference type="RefSeq" id="WP_004515759.1">
    <property type="nucleotide sequence ID" value="NZ_FNOF01000024.1"/>
</dbReference>
<sequence>MKQTGEKSLNTDLPKYYNALLNNLGRAIVLSEQAHTERQQPLNITDRYNHSSGGEAEQLFKYHLSVLYRLISPKFDYKDDVELSEEIKKSVEEEGVRDLTLEQCDKLLDEIHELMEEIGITRLETEEWAKQGI</sequence>
<dbReference type="AlphaFoldDB" id="A0A1H3AEJ0"/>
<reference evidence="1 2" key="1">
    <citation type="submission" date="2016-10" db="EMBL/GenBank/DDBJ databases">
        <authorList>
            <person name="de Groot N.N."/>
        </authorList>
    </citation>
    <scope>NUCLEOTIDE SEQUENCE [LARGE SCALE GENOMIC DNA]</scope>
    <source>
        <strain evidence="1 2">DSM 3756</strain>
    </source>
</reference>
<gene>
    <name evidence="1" type="ORF">SAMN05443574_12422</name>
</gene>
<name>A0A1H3AEJ0_HALVA</name>
<evidence type="ECO:0000313" key="1">
    <source>
        <dbReference type="EMBL" id="SDX28015.1"/>
    </source>
</evidence>
<dbReference type="Proteomes" id="UP000182573">
    <property type="component" value="Unassembled WGS sequence"/>
</dbReference>
<dbReference type="EMBL" id="FNOF01000024">
    <property type="protein sequence ID" value="SDX28015.1"/>
    <property type="molecule type" value="Genomic_DNA"/>
</dbReference>
<evidence type="ECO:0000313" key="2">
    <source>
        <dbReference type="Proteomes" id="UP000182573"/>
    </source>
</evidence>
<organism evidence="1 2">
    <name type="scientific">Haloarcula vallismortis</name>
    <name type="common">Halobacterium vallismortis</name>
    <dbReference type="NCBI Taxonomy" id="28442"/>
    <lineage>
        <taxon>Archaea</taxon>
        <taxon>Methanobacteriati</taxon>
        <taxon>Methanobacteriota</taxon>
        <taxon>Stenosarchaea group</taxon>
        <taxon>Halobacteria</taxon>
        <taxon>Halobacteriales</taxon>
        <taxon>Haloarculaceae</taxon>
        <taxon>Haloarcula</taxon>
    </lineage>
</organism>
<accession>A0A1H3AEJ0</accession>
<dbReference type="STRING" id="28442.SAMN05443574_12422"/>